<sequence>MTDLLETRCLSSLTKVFADEELTAEPYSAGSALKKETYSFQVAYRAALLIKSVEVNASSPINARISLRAVGLAPSELPYLQNSDEHVLRKTPGLFPDPLYPIHPEDGIAALPGQWRSVWVTVEPDRDVKPGKYDIHILFQNAEGKLIGSETFELDIVGASLPKQQLIHTEWLHTDCLATYYGLDVFSEPHWQMIERYIETAVRHGINMTLTPLFTPPLDTAIGGERPTVQLIDVEKHGDSYHFSFGKLKRWVEMCNRLGVEYFEFSHLFTQWGAKHAPKIMAEEDGVRRKIFGWETDAGGPEYLGFLGQFLPELVKFTRQHGLEKRCYFHNSDEPRGGDLEQYQKLSRFTRQYLDPYPIIDALSDYSFYEQGAVKIPVPASNHIEPFIEHQVRPLWTYYCVSQRVNTSNRFFNIPSARNRIIGIQLYKFDAAGFLHWGYNFWYSQYSKRPLNPFVQTDASHAFPSGDAFLVYPGAGGPIESLRMEVFYEALQDLRALRLLESFIGREEVMALLEGDLQTPITFSEYPRSEAWLLAKREQINRLIAANHSRFCEASAEQRTETAAGGV</sequence>
<evidence type="ECO:0000259" key="1">
    <source>
        <dbReference type="Pfam" id="PF13320"/>
    </source>
</evidence>
<feature type="domain" description="Glycoside hydrolase 123 catalytic" evidence="1">
    <location>
        <begin position="171"/>
        <end position="500"/>
    </location>
</feature>
<name>A0A4Q9DQ40_9BACL</name>
<proteinExistence type="predicted"/>
<dbReference type="Pfam" id="PF13320">
    <property type="entry name" value="GH123_cat"/>
    <property type="match status" value="1"/>
</dbReference>
<dbReference type="EMBL" id="SIRE01000009">
    <property type="protein sequence ID" value="TBL78503.1"/>
    <property type="molecule type" value="Genomic_DNA"/>
</dbReference>
<accession>A0A4Q9DQ40</accession>
<reference evidence="2 3" key="1">
    <citation type="submission" date="2019-02" db="EMBL/GenBank/DDBJ databases">
        <title>Paenibacillus sp. nov., isolated from surface-sterilized tissue of Thalictrum simplex L.</title>
        <authorList>
            <person name="Tuo L."/>
        </authorList>
    </citation>
    <scope>NUCLEOTIDE SEQUENCE [LARGE SCALE GENOMIC DNA]</scope>
    <source>
        <strain evidence="2 3">N2SHLJ1</strain>
    </source>
</reference>
<comment type="caution">
    <text evidence="2">The sequence shown here is derived from an EMBL/GenBank/DDBJ whole genome shotgun (WGS) entry which is preliminary data.</text>
</comment>
<dbReference type="OrthoDB" id="197680at2"/>
<protein>
    <submittedName>
        <fullName evidence="2">DUF4091 domain-containing protein</fullName>
    </submittedName>
</protein>
<dbReference type="Proteomes" id="UP000293142">
    <property type="component" value="Unassembled WGS sequence"/>
</dbReference>
<keyword evidence="3" id="KW-1185">Reference proteome</keyword>
<dbReference type="InterPro" id="IPR025150">
    <property type="entry name" value="GH123_cat"/>
</dbReference>
<evidence type="ECO:0000313" key="2">
    <source>
        <dbReference type="EMBL" id="TBL78503.1"/>
    </source>
</evidence>
<dbReference type="RefSeq" id="WP_131013862.1">
    <property type="nucleotide sequence ID" value="NZ_SIRE01000009.1"/>
</dbReference>
<gene>
    <name evidence="2" type="ORF">EYB31_13420</name>
</gene>
<organism evidence="2 3">
    <name type="scientific">Paenibacillus thalictri</name>
    <dbReference type="NCBI Taxonomy" id="2527873"/>
    <lineage>
        <taxon>Bacteria</taxon>
        <taxon>Bacillati</taxon>
        <taxon>Bacillota</taxon>
        <taxon>Bacilli</taxon>
        <taxon>Bacillales</taxon>
        <taxon>Paenibacillaceae</taxon>
        <taxon>Paenibacillus</taxon>
    </lineage>
</organism>
<dbReference type="AlphaFoldDB" id="A0A4Q9DQ40"/>
<evidence type="ECO:0000313" key="3">
    <source>
        <dbReference type="Proteomes" id="UP000293142"/>
    </source>
</evidence>